<proteinExistence type="predicted"/>
<sequence length="87" mass="9721">MLLFAERRALLGSRPNGTHYAGRKEVRRDVEHSPTDRIVTTEAPGGESDAGPVRHWEEEQGSEENGEESLREQTKNPAPPQVKNTTK</sequence>
<evidence type="ECO:0000256" key="1">
    <source>
        <dbReference type="SAM" id="MobiDB-lite"/>
    </source>
</evidence>
<dbReference type="Proteomes" id="UP001066276">
    <property type="component" value="Chromosome 1_2"/>
</dbReference>
<dbReference type="AlphaFoldDB" id="A0AAV7W1E0"/>
<protein>
    <submittedName>
        <fullName evidence="2">Uncharacterized protein</fullName>
    </submittedName>
</protein>
<name>A0AAV7W1E0_PLEWA</name>
<reference evidence="2" key="1">
    <citation type="journal article" date="2022" name="bioRxiv">
        <title>Sequencing and chromosome-scale assembly of the giantPleurodeles waltlgenome.</title>
        <authorList>
            <person name="Brown T."/>
            <person name="Elewa A."/>
            <person name="Iarovenko S."/>
            <person name="Subramanian E."/>
            <person name="Araus A.J."/>
            <person name="Petzold A."/>
            <person name="Susuki M."/>
            <person name="Suzuki K.-i.T."/>
            <person name="Hayashi T."/>
            <person name="Toyoda A."/>
            <person name="Oliveira C."/>
            <person name="Osipova E."/>
            <person name="Leigh N.D."/>
            <person name="Simon A."/>
            <person name="Yun M.H."/>
        </authorList>
    </citation>
    <scope>NUCLEOTIDE SEQUENCE</scope>
    <source>
        <strain evidence="2">20211129_DDA</strain>
        <tissue evidence="2">Liver</tissue>
    </source>
</reference>
<feature type="compositionally biased region" description="Basic and acidic residues" evidence="1">
    <location>
        <begin position="22"/>
        <end position="35"/>
    </location>
</feature>
<organism evidence="2 3">
    <name type="scientific">Pleurodeles waltl</name>
    <name type="common">Iberian ribbed newt</name>
    <dbReference type="NCBI Taxonomy" id="8319"/>
    <lineage>
        <taxon>Eukaryota</taxon>
        <taxon>Metazoa</taxon>
        <taxon>Chordata</taxon>
        <taxon>Craniata</taxon>
        <taxon>Vertebrata</taxon>
        <taxon>Euteleostomi</taxon>
        <taxon>Amphibia</taxon>
        <taxon>Batrachia</taxon>
        <taxon>Caudata</taxon>
        <taxon>Salamandroidea</taxon>
        <taxon>Salamandridae</taxon>
        <taxon>Pleurodelinae</taxon>
        <taxon>Pleurodeles</taxon>
    </lineage>
</organism>
<evidence type="ECO:0000313" key="2">
    <source>
        <dbReference type="EMBL" id="KAJ1207784.1"/>
    </source>
</evidence>
<dbReference type="EMBL" id="JANPWB010000002">
    <property type="protein sequence ID" value="KAJ1207784.1"/>
    <property type="molecule type" value="Genomic_DNA"/>
</dbReference>
<keyword evidence="3" id="KW-1185">Reference proteome</keyword>
<comment type="caution">
    <text evidence="2">The sequence shown here is derived from an EMBL/GenBank/DDBJ whole genome shotgun (WGS) entry which is preliminary data.</text>
</comment>
<feature type="region of interest" description="Disordered" evidence="1">
    <location>
        <begin position="11"/>
        <end position="87"/>
    </location>
</feature>
<evidence type="ECO:0000313" key="3">
    <source>
        <dbReference type="Proteomes" id="UP001066276"/>
    </source>
</evidence>
<accession>A0AAV7W1E0</accession>
<gene>
    <name evidence="2" type="ORF">NDU88_003174</name>
</gene>